<reference evidence="1" key="1">
    <citation type="submission" date="2022-04" db="EMBL/GenBank/DDBJ databases">
        <title>Genome of the entomopathogenic fungus Entomophthora muscae.</title>
        <authorList>
            <person name="Elya C."/>
            <person name="Lovett B.R."/>
            <person name="Lee E."/>
            <person name="Macias A.M."/>
            <person name="Hajek A.E."/>
            <person name="De Bivort B.L."/>
            <person name="Kasson M.T."/>
            <person name="De Fine Licht H.H."/>
            <person name="Stajich J.E."/>
        </authorList>
    </citation>
    <scope>NUCLEOTIDE SEQUENCE</scope>
    <source>
        <strain evidence="1">Berkeley</strain>
    </source>
</reference>
<dbReference type="EMBL" id="QTSX02006573">
    <property type="protein sequence ID" value="KAJ9052983.1"/>
    <property type="molecule type" value="Genomic_DNA"/>
</dbReference>
<comment type="caution">
    <text evidence="1">The sequence shown here is derived from an EMBL/GenBank/DDBJ whole genome shotgun (WGS) entry which is preliminary data.</text>
</comment>
<organism evidence="1 2">
    <name type="scientific">Entomophthora muscae</name>
    <dbReference type="NCBI Taxonomy" id="34485"/>
    <lineage>
        <taxon>Eukaryota</taxon>
        <taxon>Fungi</taxon>
        <taxon>Fungi incertae sedis</taxon>
        <taxon>Zoopagomycota</taxon>
        <taxon>Entomophthoromycotina</taxon>
        <taxon>Entomophthoromycetes</taxon>
        <taxon>Entomophthorales</taxon>
        <taxon>Entomophthoraceae</taxon>
        <taxon>Entomophthora</taxon>
    </lineage>
</organism>
<gene>
    <name evidence="1" type="ORF">DSO57_1028677</name>
</gene>
<sequence length="139" mass="14949">MANDSESKTQSIPIQIRKADPSLPIPSSYSTTPHGTIFSTTPGGTRIIYDRKELLNLRNSPLSRTPPVALAFVPGITKGFSPANANSQESHTQTSANSQGAATQLNSDSQAAKTNGTLESDHGDKHKRETGEMFHMELE</sequence>
<keyword evidence="2" id="KW-1185">Reference proteome</keyword>
<proteinExistence type="predicted"/>
<accession>A0ACC2RSC7</accession>
<dbReference type="Proteomes" id="UP001165960">
    <property type="component" value="Unassembled WGS sequence"/>
</dbReference>
<name>A0ACC2RSC7_9FUNG</name>
<evidence type="ECO:0000313" key="2">
    <source>
        <dbReference type="Proteomes" id="UP001165960"/>
    </source>
</evidence>
<evidence type="ECO:0000313" key="1">
    <source>
        <dbReference type="EMBL" id="KAJ9052983.1"/>
    </source>
</evidence>
<protein>
    <submittedName>
        <fullName evidence="1">Uncharacterized protein</fullName>
    </submittedName>
</protein>